<dbReference type="SUPFAM" id="SSF52540">
    <property type="entry name" value="P-loop containing nucleoside triphosphate hydrolases"/>
    <property type="match status" value="1"/>
</dbReference>
<dbReference type="Proteomes" id="UP000886520">
    <property type="component" value="Chromosome 3"/>
</dbReference>
<dbReference type="InterPro" id="IPR027417">
    <property type="entry name" value="P-loop_NTPase"/>
</dbReference>
<keyword evidence="1" id="KW-0150">Chloroplast</keyword>
<comment type="caution">
    <text evidence="2">The sequence shown here is derived from an EMBL/GenBank/DDBJ whole genome shotgun (WGS) entry which is preliminary data.</text>
</comment>
<dbReference type="OrthoDB" id="1747797at2759"/>
<protein>
    <submittedName>
        <fullName evidence="2">Uncharacterized protein</fullName>
    </submittedName>
</protein>
<evidence type="ECO:0000313" key="2">
    <source>
        <dbReference type="EMBL" id="KAI5083816.1"/>
    </source>
</evidence>
<sequence>KLICSSLFILWPKGRLRGSFRSLISTISLQQRGLERDLRAVHKKLFSVKALSLGLLETKTPGDDTVSLLTQVQQALSAISVARASISLSHLWGEHNKLLMSAWASLDVVEKKLALEQGRFSHGQKLTGSVATTSHGEDASKTFSQFPIMEFVGSGNCLKVVGLVGEGGIGKTTLLIHMLQMFQEKPSFSYVVFIELATDEPDDETLMRAQA</sequence>
<name>A0A9D4ZRY9_ADICA</name>
<organism evidence="2 3">
    <name type="scientific">Adiantum capillus-veneris</name>
    <name type="common">Maidenhair fern</name>
    <dbReference type="NCBI Taxonomy" id="13818"/>
    <lineage>
        <taxon>Eukaryota</taxon>
        <taxon>Viridiplantae</taxon>
        <taxon>Streptophyta</taxon>
        <taxon>Embryophyta</taxon>
        <taxon>Tracheophyta</taxon>
        <taxon>Polypodiopsida</taxon>
        <taxon>Polypodiidae</taxon>
        <taxon>Polypodiales</taxon>
        <taxon>Pteridineae</taxon>
        <taxon>Pteridaceae</taxon>
        <taxon>Vittarioideae</taxon>
        <taxon>Adiantum</taxon>
    </lineage>
</organism>
<keyword evidence="3" id="KW-1185">Reference proteome</keyword>
<gene>
    <name evidence="2" type="ORF">GOP47_0003559</name>
</gene>
<feature type="non-terminal residue" evidence="2">
    <location>
        <position position="1"/>
    </location>
</feature>
<reference evidence="2" key="1">
    <citation type="submission" date="2021-01" db="EMBL/GenBank/DDBJ databases">
        <title>Adiantum capillus-veneris genome.</title>
        <authorList>
            <person name="Fang Y."/>
            <person name="Liao Q."/>
        </authorList>
    </citation>
    <scope>NUCLEOTIDE SEQUENCE</scope>
    <source>
        <strain evidence="2">H3</strain>
        <tissue evidence="2">Leaf</tissue>
    </source>
</reference>
<evidence type="ECO:0000313" key="3">
    <source>
        <dbReference type="Proteomes" id="UP000886520"/>
    </source>
</evidence>
<dbReference type="EMBL" id="JABFUD020000002">
    <property type="protein sequence ID" value="KAI5083816.1"/>
    <property type="molecule type" value="Genomic_DNA"/>
</dbReference>
<dbReference type="Gene3D" id="3.40.50.300">
    <property type="entry name" value="P-loop containing nucleotide triphosphate hydrolases"/>
    <property type="match status" value="1"/>
</dbReference>
<accession>A0A9D4ZRY9</accession>
<evidence type="ECO:0000256" key="1">
    <source>
        <dbReference type="ARBA" id="ARBA00022528"/>
    </source>
</evidence>
<keyword evidence="1" id="KW-0934">Plastid</keyword>
<proteinExistence type="predicted"/>
<dbReference type="AlphaFoldDB" id="A0A9D4ZRY9"/>